<evidence type="ECO:0000256" key="1">
    <source>
        <dbReference type="ARBA" id="ARBA00001971"/>
    </source>
</evidence>
<dbReference type="InterPro" id="IPR001128">
    <property type="entry name" value="Cyt_P450"/>
</dbReference>
<reference evidence="14" key="1">
    <citation type="journal article" date="2020" name="J Insects Food Feed">
        <title>The yellow mealworm (Tenebrio molitor) genome: a resource for the emerging insects as food and feed industry.</title>
        <authorList>
            <person name="Eriksson T."/>
            <person name="Andere A."/>
            <person name="Kelstrup H."/>
            <person name="Emery V."/>
            <person name="Picard C."/>
        </authorList>
    </citation>
    <scope>NUCLEOTIDE SEQUENCE</scope>
    <source>
        <strain evidence="14">Stoneville</strain>
        <tissue evidence="14">Whole head</tissue>
    </source>
</reference>
<dbReference type="Pfam" id="PF00067">
    <property type="entry name" value="p450"/>
    <property type="match status" value="3"/>
</dbReference>
<comment type="similarity">
    <text evidence="4">Belongs to the cytochrome P450 family.</text>
</comment>
<evidence type="ECO:0000256" key="4">
    <source>
        <dbReference type="ARBA" id="ARBA00010617"/>
    </source>
</evidence>
<evidence type="ECO:0000256" key="6">
    <source>
        <dbReference type="ARBA" id="ARBA00022723"/>
    </source>
</evidence>
<dbReference type="FunFam" id="1.10.630.10:FF:000042">
    <property type="entry name" value="Cytochrome P450"/>
    <property type="match status" value="2"/>
</dbReference>
<dbReference type="InterPro" id="IPR002401">
    <property type="entry name" value="Cyt_P450_E_grp-I"/>
</dbReference>
<dbReference type="EMBL" id="JABDTM020013986">
    <property type="protein sequence ID" value="KAH0819683.1"/>
    <property type="molecule type" value="Genomic_DNA"/>
</dbReference>
<comment type="subcellular location">
    <subcellularLocation>
        <location evidence="3">Endoplasmic reticulum membrane</location>
        <topology evidence="3">Peripheral membrane protein</topology>
    </subcellularLocation>
    <subcellularLocation>
        <location evidence="2">Microsome membrane</location>
        <topology evidence="2">Peripheral membrane protein</topology>
    </subcellularLocation>
</comment>
<feature type="binding site" description="axial binding residue" evidence="13">
    <location>
        <position position="857"/>
    </location>
    <ligand>
        <name>heme</name>
        <dbReference type="ChEBI" id="CHEBI:30413"/>
    </ligand>
    <ligandPart>
        <name>Fe</name>
        <dbReference type="ChEBI" id="CHEBI:18248"/>
    </ligandPart>
</feature>
<evidence type="ECO:0000256" key="13">
    <source>
        <dbReference type="PIRSR" id="PIRSR602401-1"/>
    </source>
</evidence>
<dbReference type="GO" id="GO:0020037">
    <property type="term" value="F:heme binding"/>
    <property type="evidence" value="ECO:0007669"/>
    <property type="project" value="InterPro"/>
</dbReference>
<dbReference type="GO" id="GO:0016705">
    <property type="term" value="F:oxidoreductase activity, acting on paired donors, with incorporation or reduction of molecular oxygen"/>
    <property type="evidence" value="ECO:0007669"/>
    <property type="project" value="InterPro"/>
</dbReference>
<dbReference type="SUPFAM" id="SSF48264">
    <property type="entry name" value="Cytochrome P450"/>
    <property type="match status" value="3"/>
</dbReference>
<dbReference type="GO" id="GO:0005506">
    <property type="term" value="F:iron ion binding"/>
    <property type="evidence" value="ECO:0007669"/>
    <property type="project" value="InterPro"/>
</dbReference>
<comment type="caution">
    <text evidence="14">The sequence shown here is derived from an EMBL/GenBank/DDBJ whole genome shotgun (WGS) entry which is preliminary data.</text>
</comment>
<dbReference type="PANTHER" id="PTHR24292:SF45">
    <property type="entry name" value="CYTOCHROME P450 6G1-RELATED"/>
    <property type="match status" value="1"/>
</dbReference>
<sequence>MQVATKLLDLKSFVRNFSVFSFFFVPKFVDIFRVTFLDKTASDYLIKMFQSTIAERQKKNIVRNDLIDLLSNLKDNEKFTDEYKFDDIKMAAQALTFFSAGNDTTSLTISFTLYELALNPTIQARLRQELKETFAKHGDFTYDAIYEMKYLDMVVNETLRKYPLTSFLNRKSASKYTFEETGFTLDEDVAILIPVAGLHFDPEYFPDPEKYDPERFSEENKNKIQPYTYLPFGDGPRSCIGQRFGLLVTKMALAYTLKDFAFERTAATAVPLVFNSGSFFMQTKTGLHMKVIPRFLNWQTHVLNTVSQLFSLLAVHDFHVEKRPVVKLDQRRRNQIVLQQKIRLELFQDQTLELSRLCQGILICFVQELQLISRKRHLYFVYLFLHHQIVLQVLASDYRFVLQTLLVLLIENVHRNRSEQMFVVYMGCILLLLYYLYQKTYSYWSSKGVPFDKPFLIFGSFFDVATRKKHIFHVIRDIYDKFHTPYVGIYILNQPTLMVRSPELLKKILVKDFDKFVNRKVAVNESVDPIAAHTLFTAKDQMWRALRAKISPVFTSGKMKLMVPLMKQCAEDLNAYLDQRAGETLELRNVTKKYTVDIISSCAFGVSSYCLKDDNSEIMQVATKLLDLKSFVRSFSIFCFFFMPKLVDIFRLTLLDKVASDHFIKMFKSTIAERQNKNIVRNDLIDQLNNLKDNEKFTDEYKFDDIKMAAQALEFFAAGNDTTSLTISFALYELALNPTIQDRLRQELKETFAKHGDFTYDAIYEMKYLDMVVNETLRMYPLTTFLNRSTTSKYTFEETGFTLDEDVSILVPVAGLHFDAEYFPDPEKYDPERFSEENKNKIQPYTFLPFGDGPRNCIGQRFGLLVTKMALAYTLKDFAFERTAATAVPLGLDPASLFLENKTGLHMKVVKMFAVCLGCLLLLLYYLYQKTYSYWSSRGVPFDKPFLIFGSFFDVAARKKHIFHVIREIYYKFDTPYVGIYILNQPTLMVRSPELLKKILVKDFDKFVNRKVALNESIDPIAANALFSAKDQIWRGLRAKITPVFTSGKMKLMVPLMKECAEDLNAYLDQRAGETLEFRNVTKMYAVDIISSCAFGVNSYCLKDENSEIMKVATRLLDLKSFVRNFSVFSFFFMPKFVDIFRLTLLDKVASDHLTKIFKSTIAERQNKNIVRNDLIDQLNNLKHNEKFTDEYKFDDIKMAAQALSFFSAGNDTTSLTISFTLYELALNPTIQDRLRQEVQETFAKHGDFTYDAIYEMKYLDMVVNETLRKYPLTTFLNRNTARKYTFEETGFTLDEDVSILIPVAGLHFDPEYFPDPEKYDPERFSEENKNKIPPYTFLPFGDGPRNCIGQRFGLLVTKMALAYTLKDFAFERTAATAVPLGFDPASLFLQNKTGLHMKVVKV</sequence>
<evidence type="ECO:0000256" key="12">
    <source>
        <dbReference type="ARBA" id="ARBA00023136"/>
    </source>
</evidence>
<dbReference type="PROSITE" id="PS00086">
    <property type="entry name" value="CYTOCHROME_P450"/>
    <property type="match status" value="3"/>
</dbReference>
<dbReference type="FunFam" id="1.10.630.10:FF:000182">
    <property type="entry name" value="Cytochrome P450 3A4"/>
    <property type="match status" value="1"/>
</dbReference>
<keyword evidence="15" id="KW-1185">Reference proteome</keyword>
<reference evidence="14" key="2">
    <citation type="submission" date="2021-08" db="EMBL/GenBank/DDBJ databases">
        <authorList>
            <person name="Eriksson T."/>
        </authorList>
    </citation>
    <scope>NUCLEOTIDE SEQUENCE</scope>
    <source>
        <strain evidence="14">Stoneville</strain>
        <tissue evidence="14">Whole head</tissue>
    </source>
</reference>
<keyword evidence="9" id="KW-0560">Oxidoreductase</keyword>
<dbReference type="PANTHER" id="PTHR24292">
    <property type="entry name" value="CYTOCHROME P450"/>
    <property type="match status" value="1"/>
</dbReference>
<evidence type="ECO:0000256" key="11">
    <source>
        <dbReference type="ARBA" id="ARBA00023033"/>
    </source>
</evidence>
<dbReference type="GO" id="GO:0005789">
    <property type="term" value="C:endoplasmic reticulum membrane"/>
    <property type="evidence" value="ECO:0007669"/>
    <property type="project" value="UniProtKB-SubCell"/>
</dbReference>
<gene>
    <name evidence="14" type="ORF">GEV33_003108</name>
</gene>
<evidence type="ECO:0000256" key="7">
    <source>
        <dbReference type="ARBA" id="ARBA00022824"/>
    </source>
</evidence>
<proteinExistence type="inferred from homology"/>
<evidence type="ECO:0000313" key="15">
    <source>
        <dbReference type="Proteomes" id="UP000719412"/>
    </source>
</evidence>
<evidence type="ECO:0000256" key="9">
    <source>
        <dbReference type="ARBA" id="ARBA00023002"/>
    </source>
</evidence>
<comment type="cofactor">
    <cofactor evidence="1 13">
        <name>heme</name>
        <dbReference type="ChEBI" id="CHEBI:30413"/>
    </cofactor>
</comment>
<keyword evidence="11" id="KW-0503">Monooxygenase</keyword>
<evidence type="ECO:0000313" key="14">
    <source>
        <dbReference type="EMBL" id="KAH0819683.1"/>
    </source>
</evidence>
<dbReference type="CDD" id="cd11056">
    <property type="entry name" value="CYP6-like"/>
    <property type="match status" value="3"/>
</dbReference>
<keyword evidence="8" id="KW-0492">Microsome</keyword>
<keyword evidence="10 13" id="KW-0408">Iron</keyword>
<dbReference type="GO" id="GO:0004497">
    <property type="term" value="F:monooxygenase activity"/>
    <property type="evidence" value="ECO:0007669"/>
    <property type="project" value="UniProtKB-KW"/>
</dbReference>
<evidence type="ECO:0000256" key="5">
    <source>
        <dbReference type="ARBA" id="ARBA00022617"/>
    </source>
</evidence>
<dbReference type="InterPro" id="IPR036396">
    <property type="entry name" value="Cyt_P450_sf"/>
</dbReference>
<dbReference type="InterPro" id="IPR017972">
    <property type="entry name" value="Cyt_P450_CS"/>
</dbReference>
<accession>A0A8J6LI16</accession>
<evidence type="ECO:0000256" key="3">
    <source>
        <dbReference type="ARBA" id="ARBA00004406"/>
    </source>
</evidence>
<evidence type="ECO:0008006" key="16">
    <source>
        <dbReference type="Google" id="ProtNLM"/>
    </source>
</evidence>
<evidence type="ECO:0000256" key="2">
    <source>
        <dbReference type="ARBA" id="ARBA00004174"/>
    </source>
</evidence>
<evidence type="ECO:0000256" key="10">
    <source>
        <dbReference type="ARBA" id="ARBA00023004"/>
    </source>
</evidence>
<keyword evidence="7" id="KW-0256">Endoplasmic reticulum</keyword>
<keyword evidence="12" id="KW-0472">Membrane</keyword>
<dbReference type="Gene3D" id="1.10.630.10">
    <property type="entry name" value="Cytochrome P450"/>
    <property type="match status" value="3"/>
</dbReference>
<dbReference type="InterPro" id="IPR050476">
    <property type="entry name" value="Insect_CytP450_Detox"/>
</dbReference>
<protein>
    <recommendedName>
        <fullName evidence="16">Cytochrome P450 monooxygenase</fullName>
    </recommendedName>
</protein>
<keyword evidence="5 13" id="KW-0349">Heme</keyword>
<dbReference type="PRINTS" id="PR00385">
    <property type="entry name" value="P450"/>
</dbReference>
<keyword evidence="6 13" id="KW-0479">Metal-binding</keyword>
<dbReference type="Proteomes" id="UP000719412">
    <property type="component" value="Unassembled WGS sequence"/>
</dbReference>
<dbReference type="PRINTS" id="PR00463">
    <property type="entry name" value="EP450I"/>
</dbReference>
<evidence type="ECO:0000256" key="8">
    <source>
        <dbReference type="ARBA" id="ARBA00022848"/>
    </source>
</evidence>
<name>A0A8J6LI16_TENMO</name>
<organism evidence="14 15">
    <name type="scientific">Tenebrio molitor</name>
    <name type="common">Yellow mealworm beetle</name>
    <dbReference type="NCBI Taxonomy" id="7067"/>
    <lineage>
        <taxon>Eukaryota</taxon>
        <taxon>Metazoa</taxon>
        <taxon>Ecdysozoa</taxon>
        <taxon>Arthropoda</taxon>
        <taxon>Hexapoda</taxon>
        <taxon>Insecta</taxon>
        <taxon>Pterygota</taxon>
        <taxon>Neoptera</taxon>
        <taxon>Endopterygota</taxon>
        <taxon>Coleoptera</taxon>
        <taxon>Polyphaga</taxon>
        <taxon>Cucujiformia</taxon>
        <taxon>Tenebrionidae</taxon>
        <taxon>Tenebrio</taxon>
    </lineage>
</organism>